<feature type="region of interest" description="Disordered" evidence="1">
    <location>
        <begin position="63"/>
        <end position="103"/>
    </location>
</feature>
<feature type="compositionally biased region" description="Polar residues" evidence="1">
    <location>
        <begin position="71"/>
        <end position="81"/>
    </location>
</feature>
<evidence type="ECO:0000256" key="2">
    <source>
        <dbReference type="SAM" id="Phobius"/>
    </source>
</evidence>
<evidence type="ECO:0000256" key="1">
    <source>
        <dbReference type="SAM" id="MobiDB-lite"/>
    </source>
</evidence>
<dbReference type="PANTHER" id="PTHR41807:SF1">
    <property type="entry name" value="GLUTATHIONE TRANSFERASE 3"/>
    <property type="match status" value="1"/>
</dbReference>
<keyword evidence="2" id="KW-1133">Transmembrane helix</keyword>
<keyword evidence="2" id="KW-0812">Transmembrane</keyword>
<dbReference type="AlphaFoldDB" id="A0A8J2I6S8"/>
<organism evidence="3 4">
    <name type="scientific">Alternaria atra</name>
    <dbReference type="NCBI Taxonomy" id="119953"/>
    <lineage>
        <taxon>Eukaryota</taxon>
        <taxon>Fungi</taxon>
        <taxon>Dikarya</taxon>
        <taxon>Ascomycota</taxon>
        <taxon>Pezizomycotina</taxon>
        <taxon>Dothideomycetes</taxon>
        <taxon>Pleosporomycetidae</taxon>
        <taxon>Pleosporales</taxon>
        <taxon>Pleosporineae</taxon>
        <taxon>Pleosporaceae</taxon>
        <taxon>Alternaria</taxon>
        <taxon>Alternaria sect. Ulocladioides</taxon>
    </lineage>
</organism>
<evidence type="ECO:0000313" key="3">
    <source>
        <dbReference type="EMBL" id="CAG5154079.1"/>
    </source>
</evidence>
<name>A0A8J2I6S8_9PLEO</name>
<dbReference type="Proteomes" id="UP000676310">
    <property type="component" value="Unassembled WGS sequence"/>
</dbReference>
<evidence type="ECO:0000313" key="4">
    <source>
        <dbReference type="Proteomes" id="UP000676310"/>
    </source>
</evidence>
<feature type="transmembrane region" description="Helical" evidence="2">
    <location>
        <begin position="257"/>
        <end position="275"/>
    </location>
</feature>
<feature type="transmembrane region" description="Helical" evidence="2">
    <location>
        <begin position="344"/>
        <end position="363"/>
    </location>
</feature>
<feature type="compositionally biased region" description="Low complexity" evidence="1">
    <location>
        <begin position="94"/>
        <end position="103"/>
    </location>
</feature>
<keyword evidence="2" id="KW-0472">Membrane</keyword>
<dbReference type="PANTHER" id="PTHR41807">
    <property type="entry name" value="GLUTATHIONE TRANSFERASE 3"/>
    <property type="match status" value="1"/>
</dbReference>
<keyword evidence="4" id="KW-1185">Reference proteome</keyword>
<dbReference type="RefSeq" id="XP_043166997.1">
    <property type="nucleotide sequence ID" value="XM_043311062.1"/>
</dbReference>
<dbReference type="GO" id="GO:0016020">
    <property type="term" value="C:membrane"/>
    <property type="evidence" value="ECO:0007669"/>
    <property type="project" value="TreeGrafter"/>
</dbReference>
<proteinExistence type="predicted"/>
<dbReference type="OrthoDB" id="4034134at2759"/>
<dbReference type="EMBL" id="CAJRGZ010000016">
    <property type="protein sequence ID" value="CAG5154079.1"/>
    <property type="molecule type" value="Genomic_DNA"/>
</dbReference>
<gene>
    <name evidence="3" type="ORF">ALTATR162_LOCUS3456</name>
</gene>
<dbReference type="GeneID" id="67015014"/>
<sequence>MSHSWLQRKRKADLIDLAQKARLPDADGLLKDDLVQILGSHLNSNESTFAKLPEFRDYYGRNGSPVKRELSSPSEPFTATKTTRRRTLNKDPSPESTPITTSTPIITPEIRSVVARTPKPRAVPRRVSEVLSEVEPKAKAVSRRVSEVFNEVDIPASPAQLAEIADQSFQEIQTKAVELWDRTRIDELKEFVRENASSVATIQTIILLVEAVGLQWNTLDTTPLFATPTAFSSYSNSQDVRGPNFWVLLSADWWSPATLWSLTSWVLPLMFSYFFNLTLRTNTSRKSSDRQYPADPLIFNIARAILSYSAYRETVNLALAPSAWGPFSEYAVARVGNNVPGGYYGLQIGSLVGILVSLYDAALKK</sequence>
<protein>
    <submittedName>
        <fullName evidence="3">Uncharacterized protein</fullName>
    </submittedName>
</protein>
<dbReference type="InterPro" id="IPR038872">
    <property type="entry name" value="Put_GTT3"/>
</dbReference>
<accession>A0A8J2I6S8</accession>
<comment type="caution">
    <text evidence="3">The sequence shown here is derived from an EMBL/GenBank/DDBJ whole genome shotgun (WGS) entry which is preliminary data.</text>
</comment>
<reference evidence="3" key="1">
    <citation type="submission" date="2021-05" db="EMBL/GenBank/DDBJ databases">
        <authorList>
            <person name="Stam R."/>
        </authorList>
    </citation>
    <scope>NUCLEOTIDE SEQUENCE</scope>
    <source>
        <strain evidence="3">CS162</strain>
    </source>
</reference>